<name>A0A1G6XXQ5_9SPHI</name>
<dbReference type="EMBL" id="FMZH01000008">
    <property type="protein sequence ID" value="SDD83004.1"/>
    <property type="molecule type" value="Genomic_DNA"/>
</dbReference>
<dbReference type="AlphaFoldDB" id="A0A1G6XXQ5"/>
<dbReference type="STRING" id="390242.SAMN04488024_10883"/>
<evidence type="ECO:0000313" key="1">
    <source>
        <dbReference type="EMBL" id="SDD83004.1"/>
    </source>
</evidence>
<evidence type="ECO:0000313" key="2">
    <source>
        <dbReference type="Proteomes" id="UP000199455"/>
    </source>
</evidence>
<keyword evidence="2" id="KW-1185">Reference proteome</keyword>
<organism evidence="1 2">
    <name type="scientific">Pedobacter soli</name>
    <dbReference type="NCBI Taxonomy" id="390242"/>
    <lineage>
        <taxon>Bacteria</taxon>
        <taxon>Pseudomonadati</taxon>
        <taxon>Bacteroidota</taxon>
        <taxon>Sphingobacteriia</taxon>
        <taxon>Sphingobacteriales</taxon>
        <taxon>Sphingobacteriaceae</taxon>
        <taxon>Pedobacter</taxon>
    </lineage>
</organism>
<protein>
    <submittedName>
        <fullName evidence="1">Uncharacterized protein</fullName>
    </submittedName>
</protein>
<gene>
    <name evidence="1" type="ORF">SAMN04488024_10883</name>
</gene>
<reference evidence="2" key="1">
    <citation type="submission" date="2016-10" db="EMBL/GenBank/DDBJ databases">
        <authorList>
            <person name="Varghese N."/>
            <person name="Submissions S."/>
        </authorList>
    </citation>
    <scope>NUCLEOTIDE SEQUENCE [LARGE SCALE GENOMIC DNA]</scope>
    <source>
        <strain evidence="2">DSM 18609</strain>
    </source>
</reference>
<accession>A0A1G6XXQ5</accession>
<sequence length="45" mass="5177">MKKFCSSFSRHKDYFQNVKVRGDTNPGELVFPQITLISAEIGSYH</sequence>
<dbReference type="Proteomes" id="UP000199455">
    <property type="component" value="Unassembled WGS sequence"/>
</dbReference>
<proteinExistence type="predicted"/>